<keyword evidence="5 8" id="KW-0998">Cell outer membrane</keyword>
<comment type="subcellular location">
    <subcellularLocation>
        <location evidence="8">Cell outer membrane</location>
        <topology evidence="8">Lipid-anchor</topology>
    </subcellularLocation>
</comment>
<evidence type="ECO:0000256" key="3">
    <source>
        <dbReference type="ARBA" id="ARBA00023136"/>
    </source>
</evidence>
<dbReference type="PROSITE" id="PS51257">
    <property type="entry name" value="PROKAR_LIPOPROTEIN"/>
    <property type="match status" value="1"/>
</dbReference>
<dbReference type="SUPFAM" id="SSF103088">
    <property type="entry name" value="OmpA-like"/>
    <property type="match status" value="1"/>
</dbReference>
<keyword evidence="4 8" id="KW-0564">Palmitate</keyword>
<dbReference type="InterPro" id="IPR006665">
    <property type="entry name" value="OmpA-like"/>
</dbReference>
<evidence type="ECO:0000256" key="4">
    <source>
        <dbReference type="ARBA" id="ARBA00023139"/>
    </source>
</evidence>
<keyword evidence="6 8" id="KW-0449">Lipoprotein</keyword>
<dbReference type="HAMAP" id="MF_02204">
    <property type="entry name" value="Pal"/>
    <property type="match status" value="1"/>
</dbReference>
<evidence type="ECO:0000256" key="1">
    <source>
        <dbReference type="ARBA" id="ARBA00022618"/>
    </source>
</evidence>
<gene>
    <name evidence="8 11" type="primary">pal</name>
    <name evidence="11" type="ORF">LZ012_16335</name>
</gene>
<feature type="domain" description="OmpA-like" evidence="10">
    <location>
        <begin position="60"/>
        <end position="176"/>
    </location>
</feature>
<keyword evidence="1 8" id="KW-0132">Cell division</keyword>
<evidence type="ECO:0000313" key="12">
    <source>
        <dbReference type="Proteomes" id="UP001165384"/>
    </source>
</evidence>
<proteinExistence type="inferred from homology"/>
<keyword evidence="12" id="KW-1185">Reference proteome</keyword>
<dbReference type="NCBIfam" id="TIGR02802">
    <property type="entry name" value="Pal_lipo"/>
    <property type="match status" value="1"/>
</dbReference>
<name>A0ABS9K5W3_9RHOO</name>
<dbReference type="PANTHER" id="PTHR30329">
    <property type="entry name" value="STATOR ELEMENT OF FLAGELLAR MOTOR COMPLEX"/>
    <property type="match status" value="1"/>
</dbReference>
<dbReference type="Pfam" id="PF00691">
    <property type="entry name" value="OmpA"/>
    <property type="match status" value="1"/>
</dbReference>
<dbReference type="InterPro" id="IPR006690">
    <property type="entry name" value="OMPA-like_CS"/>
</dbReference>
<feature type="chain" id="PRO_5046899539" description="Peptidoglycan-associated lipoprotein" evidence="9">
    <location>
        <begin position="19"/>
        <end position="176"/>
    </location>
</feature>
<organism evidence="11 12">
    <name type="scientific">Dechloromonas hankyongensis</name>
    <dbReference type="NCBI Taxonomy" id="2908002"/>
    <lineage>
        <taxon>Bacteria</taxon>
        <taxon>Pseudomonadati</taxon>
        <taxon>Pseudomonadota</taxon>
        <taxon>Betaproteobacteria</taxon>
        <taxon>Rhodocyclales</taxon>
        <taxon>Azonexaceae</taxon>
        <taxon>Dechloromonas</taxon>
    </lineage>
</organism>
<accession>A0ABS9K5W3</accession>
<comment type="function">
    <text evidence="8">Part of the Tol-Pal system, which plays a role in outer membrane invagination during cell division and is important for maintaining outer membrane integrity.</text>
</comment>
<dbReference type="InterPro" id="IPR050330">
    <property type="entry name" value="Bact_OuterMem_StrucFunc"/>
</dbReference>
<dbReference type="EMBL" id="JAKLTN010000003">
    <property type="protein sequence ID" value="MCG2578566.1"/>
    <property type="molecule type" value="Genomic_DNA"/>
</dbReference>
<evidence type="ECO:0000256" key="6">
    <source>
        <dbReference type="ARBA" id="ARBA00023288"/>
    </source>
</evidence>
<comment type="caution">
    <text evidence="11">The sequence shown here is derived from an EMBL/GenBank/DDBJ whole genome shotgun (WGS) entry which is preliminary data.</text>
</comment>
<dbReference type="InterPro" id="IPR006664">
    <property type="entry name" value="OMP_bac"/>
</dbReference>
<keyword evidence="2 8" id="KW-0732">Signal</keyword>
<evidence type="ECO:0000256" key="8">
    <source>
        <dbReference type="HAMAP-Rule" id="MF_02204"/>
    </source>
</evidence>
<dbReference type="InterPro" id="IPR039001">
    <property type="entry name" value="Pal"/>
</dbReference>
<comment type="subunit">
    <text evidence="8">The Tol-Pal system is composed of five core proteins: the inner membrane proteins TolA, TolQ and TolR, the periplasmic protein TolB and the outer membrane protein Pal. They form a network linking the inner and outer membranes and the peptidoglycan layer.</text>
</comment>
<dbReference type="RefSeq" id="WP_275711944.1">
    <property type="nucleotide sequence ID" value="NZ_JAKLTN010000003.1"/>
</dbReference>
<dbReference type="PRINTS" id="PR01021">
    <property type="entry name" value="OMPADOMAIN"/>
</dbReference>
<evidence type="ECO:0000256" key="5">
    <source>
        <dbReference type="ARBA" id="ARBA00023237"/>
    </source>
</evidence>
<evidence type="ECO:0000256" key="7">
    <source>
        <dbReference type="ARBA" id="ARBA00023306"/>
    </source>
</evidence>
<dbReference type="InterPro" id="IPR036737">
    <property type="entry name" value="OmpA-like_sf"/>
</dbReference>
<dbReference type="Proteomes" id="UP001165384">
    <property type="component" value="Unassembled WGS sequence"/>
</dbReference>
<evidence type="ECO:0000259" key="10">
    <source>
        <dbReference type="PROSITE" id="PS51123"/>
    </source>
</evidence>
<sequence>MNNIFSKTLLASAVCLMAACSTTGGNVEPATPKNVVAVDAPRPVADTSGGLSAADLAALRDPANPLSKRSVFFDLDSNVIKQDYASVIETHGKFLASRPGVKVMIRGNADERGTAEYNLALGQRRADATKQGLIAYGVRDNQIETVSFGSEKPVAQGHTEAAWAKNRRADIAYPGE</sequence>
<evidence type="ECO:0000256" key="9">
    <source>
        <dbReference type="SAM" id="SignalP"/>
    </source>
</evidence>
<feature type="signal peptide" evidence="9">
    <location>
        <begin position="1"/>
        <end position="18"/>
    </location>
</feature>
<dbReference type="Gene3D" id="3.30.1330.60">
    <property type="entry name" value="OmpA-like domain"/>
    <property type="match status" value="1"/>
</dbReference>
<evidence type="ECO:0000256" key="2">
    <source>
        <dbReference type="ARBA" id="ARBA00022729"/>
    </source>
</evidence>
<keyword evidence="7 8" id="KW-0131">Cell cycle</keyword>
<dbReference type="PROSITE" id="PS51123">
    <property type="entry name" value="OMPA_2"/>
    <property type="match status" value="1"/>
</dbReference>
<dbReference type="InterPro" id="IPR014169">
    <property type="entry name" value="Pal_lipo_C"/>
</dbReference>
<dbReference type="PROSITE" id="PS01068">
    <property type="entry name" value="OMPA_1"/>
    <property type="match status" value="1"/>
</dbReference>
<dbReference type="PANTHER" id="PTHR30329:SF21">
    <property type="entry name" value="LIPOPROTEIN YIAD-RELATED"/>
    <property type="match status" value="1"/>
</dbReference>
<protein>
    <recommendedName>
        <fullName evidence="8">Peptidoglycan-associated lipoprotein</fullName>
        <shortName evidence="8">PAL</shortName>
    </recommendedName>
</protein>
<dbReference type="CDD" id="cd07185">
    <property type="entry name" value="OmpA_C-like"/>
    <property type="match status" value="1"/>
</dbReference>
<comment type="similarity">
    <text evidence="8">Belongs to the Pal lipoprotein family.</text>
</comment>
<reference evidence="11" key="1">
    <citation type="submission" date="2022-01" db="EMBL/GenBank/DDBJ databases">
        <authorList>
            <person name="Jo J.-H."/>
            <person name="Im W.-T."/>
        </authorList>
    </citation>
    <scope>NUCLEOTIDE SEQUENCE</scope>
    <source>
        <strain evidence="11">XY25</strain>
    </source>
</reference>
<evidence type="ECO:0000313" key="11">
    <source>
        <dbReference type="EMBL" id="MCG2578566.1"/>
    </source>
</evidence>
<keyword evidence="3 8" id="KW-0472">Membrane</keyword>